<dbReference type="GO" id="GO:0006207">
    <property type="term" value="P:'de novo' pyrimidine nucleobase biosynthetic process"/>
    <property type="evidence" value="ECO:0007669"/>
    <property type="project" value="InterPro"/>
</dbReference>
<feature type="binding site" evidence="9">
    <location>
        <position position="110"/>
    </location>
    <ligand>
        <name>a ribonucleoside 5'-phosphate</name>
        <dbReference type="ChEBI" id="CHEBI:58043"/>
    </ligand>
</feature>
<dbReference type="RefSeq" id="XP_018284090.1">
    <property type="nucleotide sequence ID" value="XM_018429234.1"/>
</dbReference>
<sequence>MATETTTTFDSNEIFVVFVLGGPGSGKGTQCAYIKRDYDFVHLSAGDLLREEQHRPGSEYGELINNYIREGEIVPMEVTILLLEKAMKESRDTENKTRFLIDGFPRKMDQAIKFESTVVESQFTLYFEASEETLRKRLLKRGESSGRIDDNSESIKKRFKTFEETSYPVIEDFMARGKVRKIDAEQSIEEVFEEVKKIFETAF</sequence>
<keyword evidence="7 9" id="KW-0539">Nucleus</keyword>
<feature type="binding site" evidence="9">
    <location>
        <position position="147"/>
    </location>
    <ligand>
        <name>a ribonucleoside 5'-phosphate</name>
        <dbReference type="ChEBI" id="CHEBI:58043"/>
    </ligand>
</feature>
<dbReference type="FunCoup" id="A0A163CW78">
    <property type="interactions" value="439"/>
</dbReference>
<keyword evidence="5 9" id="KW-0067">ATP-binding</keyword>
<evidence type="ECO:0000313" key="11">
    <source>
        <dbReference type="Proteomes" id="UP000077315"/>
    </source>
</evidence>
<dbReference type="GO" id="GO:0005737">
    <property type="term" value="C:cytoplasm"/>
    <property type="evidence" value="ECO:0007669"/>
    <property type="project" value="UniProtKB-SubCell"/>
</dbReference>
<comment type="cofactor">
    <cofactor evidence="9">
        <name>Mg(2+)</name>
        <dbReference type="ChEBI" id="CHEBI:18420"/>
    </cofactor>
    <text evidence="9">Binds 1 Mg(2+) ion per monomer.</text>
</comment>
<dbReference type="SUPFAM" id="SSF52540">
    <property type="entry name" value="P-loop containing nucleoside triphosphate hydrolases"/>
    <property type="match status" value="1"/>
</dbReference>
<dbReference type="EMBL" id="KV441006">
    <property type="protein sequence ID" value="OAD66050.1"/>
    <property type="molecule type" value="Genomic_DNA"/>
</dbReference>
<dbReference type="InterPro" id="IPR006266">
    <property type="entry name" value="UMP_CMP_kinase"/>
</dbReference>
<comment type="function">
    <text evidence="9">Catalyzes the phosphorylation of pyrimidine nucleoside monophosphates at the expense of ATP. Plays an important role in de novo pyrimidine nucleotide biosynthesis. Has preference for UMP and dUMP as phosphate acceptors, but can also use CMP, dCMP and AMP.</text>
</comment>
<dbReference type="Proteomes" id="UP000077315">
    <property type="component" value="Unassembled WGS sequence"/>
</dbReference>
<dbReference type="HAMAP" id="MF_03172">
    <property type="entry name" value="Adenylate_kinase_UMP_CMP_kin"/>
    <property type="match status" value="1"/>
</dbReference>
<dbReference type="GO" id="GO:0006221">
    <property type="term" value="P:pyrimidine nucleotide biosynthetic process"/>
    <property type="evidence" value="ECO:0007669"/>
    <property type="project" value="UniProtKB-UniRule"/>
</dbReference>
<comment type="similarity">
    <text evidence="9">Belongs to the adenylate kinase family. UMP-CMP kinase subfamily.</text>
</comment>
<dbReference type="Pfam" id="PF00406">
    <property type="entry name" value="ADK"/>
    <property type="match status" value="1"/>
</dbReference>
<dbReference type="GO" id="GO:0005524">
    <property type="term" value="F:ATP binding"/>
    <property type="evidence" value="ECO:0007669"/>
    <property type="project" value="UniProtKB-KW"/>
</dbReference>
<dbReference type="GO" id="GO:0005634">
    <property type="term" value="C:nucleus"/>
    <property type="evidence" value="ECO:0007669"/>
    <property type="project" value="UniProtKB-SubCell"/>
</dbReference>
<dbReference type="PRINTS" id="PR00094">
    <property type="entry name" value="ADENYLTKNASE"/>
</dbReference>
<feature type="region of interest" description="NMPbind" evidence="9">
    <location>
        <begin position="44"/>
        <end position="74"/>
    </location>
</feature>
<accession>A0A163CW78</accession>
<proteinExistence type="inferred from homology"/>
<keyword evidence="3 9" id="KW-0547">Nucleotide-binding</keyword>
<dbReference type="EC" id="2.7.4.14" evidence="9"/>
<evidence type="ECO:0000256" key="4">
    <source>
        <dbReference type="ARBA" id="ARBA00022777"/>
    </source>
</evidence>
<evidence type="ECO:0000256" key="7">
    <source>
        <dbReference type="ARBA" id="ARBA00023242"/>
    </source>
</evidence>
<evidence type="ECO:0000256" key="3">
    <source>
        <dbReference type="ARBA" id="ARBA00022741"/>
    </source>
</evidence>
<organism evidence="10 11">
    <name type="scientific">Phycomyces blakesleeanus (strain ATCC 8743b / DSM 1359 / FGSC 10004 / NBRC 33097 / NRRL 1555)</name>
    <dbReference type="NCBI Taxonomy" id="763407"/>
    <lineage>
        <taxon>Eukaryota</taxon>
        <taxon>Fungi</taxon>
        <taxon>Fungi incertae sedis</taxon>
        <taxon>Mucoromycota</taxon>
        <taxon>Mucoromycotina</taxon>
        <taxon>Mucoromycetes</taxon>
        <taxon>Mucorales</taxon>
        <taxon>Phycomycetaceae</taxon>
        <taxon>Phycomyces</taxon>
    </lineage>
</organism>
<dbReference type="OrthoDB" id="442176at2759"/>
<keyword evidence="4 9" id="KW-0418">Kinase</keyword>
<keyword evidence="6 9" id="KW-0665">Pyrimidine biosynthesis</keyword>
<dbReference type="GeneID" id="28990140"/>
<evidence type="ECO:0000256" key="2">
    <source>
        <dbReference type="ARBA" id="ARBA00022679"/>
    </source>
</evidence>
<keyword evidence="2 9" id="KW-0808">Transferase</keyword>
<reference evidence="11" key="1">
    <citation type="submission" date="2015-06" db="EMBL/GenBank/DDBJ databases">
        <title>Expansion of signal transduction pathways in fungi by whole-genome duplication.</title>
        <authorList>
            <consortium name="DOE Joint Genome Institute"/>
            <person name="Corrochano L.M."/>
            <person name="Kuo A."/>
            <person name="Marcet-Houben M."/>
            <person name="Polaino S."/>
            <person name="Salamov A."/>
            <person name="Villalobos J.M."/>
            <person name="Alvarez M.I."/>
            <person name="Avalos J."/>
            <person name="Benito E.P."/>
            <person name="Benoit I."/>
            <person name="Burger G."/>
            <person name="Camino L.P."/>
            <person name="Canovas D."/>
            <person name="Cerda-Olmedo E."/>
            <person name="Cheng J.-F."/>
            <person name="Dominguez A."/>
            <person name="Elias M."/>
            <person name="Eslava A.P."/>
            <person name="Glaser F."/>
            <person name="Grimwood J."/>
            <person name="Gutierrez G."/>
            <person name="Heitman J."/>
            <person name="Henrissat B."/>
            <person name="Iturriaga E.A."/>
            <person name="Lang B.F."/>
            <person name="Lavin J.L."/>
            <person name="Lee S."/>
            <person name="Li W."/>
            <person name="Lindquist E."/>
            <person name="Lopez-Garcia S."/>
            <person name="Luque E.M."/>
            <person name="Marcos A.T."/>
            <person name="Martin J."/>
            <person name="McCluskey K."/>
            <person name="Medina H.R."/>
            <person name="Miralles-Duran A."/>
            <person name="Miyazaki A."/>
            <person name="Munoz-Torres E."/>
            <person name="Oguiza J.A."/>
            <person name="Ohm R."/>
            <person name="Olmedo M."/>
            <person name="Orejas M."/>
            <person name="Ortiz-Castellanos L."/>
            <person name="Pisabarro A.G."/>
            <person name="Rodriguez-Romero J."/>
            <person name="Ruiz-Herrera J."/>
            <person name="Ruiz-Vazquez R."/>
            <person name="Sanz C."/>
            <person name="Schackwitz W."/>
            <person name="Schmutz J."/>
            <person name="Shahriari M."/>
            <person name="Shelest E."/>
            <person name="Silva-Franco F."/>
            <person name="Soanes D."/>
            <person name="Syed K."/>
            <person name="Tagua V.G."/>
            <person name="Talbot N.J."/>
            <person name="Thon M."/>
            <person name="De vries R.P."/>
            <person name="Wiebenga A."/>
            <person name="Yadav J.S."/>
            <person name="Braun E.L."/>
            <person name="Baker S."/>
            <person name="Garre V."/>
            <person name="Horwitz B."/>
            <person name="Torres-Martinez S."/>
            <person name="Idnurm A."/>
            <person name="Herrera-Estrella A."/>
            <person name="Gabaldon T."/>
            <person name="Grigoriev I.V."/>
        </authorList>
    </citation>
    <scope>NUCLEOTIDE SEQUENCE [LARGE SCALE GENOMIC DNA]</scope>
    <source>
        <strain evidence="11">NRRL 1555(-)</strain>
    </source>
</reference>
<evidence type="ECO:0000256" key="5">
    <source>
        <dbReference type="ARBA" id="ARBA00022840"/>
    </source>
</evidence>
<dbReference type="CDD" id="cd01428">
    <property type="entry name" value="ADK"/>
    <property type="match status" value="1"/>
</dbReference>
<dbReference type="GO" id="GO:0033862">
    <property type="term" value="F:UMP kinase activity"/>
    <property type="evidence" value="ECO:0007669"/>
    <property type="project" value="RHEA"/>
</dbReference>
<dbReference type="Gene3D" id="3.40.50.300">
    <property type="entry name" value="P-loop containing nucleotide triphosphate hydrolases"/>
    <property type="match status" value="1"/>
</dbReference>
<comment type="domain">
    <text evidence="9">Consists of three domains, a large central CORE domain and two small peripheral domains, NMPbind and LID, which undergo movements during catalysis. The LID domain closes over the site of phosphoryl transfer upon ATP binding. Assembling and dissambling the active center during each catalytic cycle provides an effective means to prevent ATP hydrolysis.</text>
</comment>
<feature type="binding site" evidence="9">
    <location>
        <begin position="103"/>
        <end position="106"/>
    </location>
    <ligand>
        <name>a ribonucleoside 5'-phosphate</name>
        <dbReference type="ChEBI" id="CHEBI:58043"/>
    </ligand>
</feature>
<dbReference type="AlphaFoldDB" id="A0A163CW78"/>
<feature type="binding site" evidence="9">
    <location>
        <position position="50"/>
    </location>
    <ligand>
        <name>a ribonucleoside 5'-phosphate</name>
        <dbReference type="ChEBI" id="CHEBI:58043"/>
    </ligand>
</feature>
<dbReference type="InterPro" id="IPR033690">
    <property type="entry name" value="Adenylat_kinase_CS"/>
</dbReference>
<comment type="catalytic activity">
    <reaction evidence="8 9">
        <text>UMP + ATP = UDP + ADP</text>
        <dbReference type="Rhea" id="RHEA:24400"/>
        <dbReference type="ChEBI" id="CHEBI:30616"/>
        <dbReference type="ChEBI" id="CHEBI:57865"/>
        <dbReference type="ChEBI" id="CHEBI:58223"/>
        <dbReference type="ChEBI" id="CHEBI:456216"/>
        <dbReference type="EC" id="2.7.4.14"/>
    </reaction>
</comment>
<feature type="binding site" evidence="9">
    <location>
        <begin position="24"/>
        <end position="29"/>
    </location>
    <ligand>
        <name>ATP</name>
        <dbReference type="ChEBI" id="CHEBI:30616"/>
    </ligand>
</feature>
<dbReference type="VEuPathDB" id="FungiDB:PHYBLDRAFT_128707"/>
<feature type="binding site" evidence="9">
    <location>
        <position position="186"/>
    </location>
    <ligand>
        <name>ATP</name>
        <dbReference type="ChEBI" id="CHEBI:30616"/>
    </ligand>
</feature>
<keyword evidence="11" id="KW-1185">Reference proteome</keyword>
<comment type="subunit">
    <text evidence="9">Monomer.</text>
</comment>
<feature type="region of interest" description="LID" evidence="9">
    <location>
        <begin position="140"/>
        <end position="150"/>
    </location>
</feature>
<comment type="subcellular location">
    <subcellularLocation>
        <location evidence="9">Cytoplasm</location>
    </subcellularLocation>
    <subcellularLocation>
        <location evidence="9">Nucleus</location>
    </subcellularLocation>
    <text evidence="9">Predominantly cytoplasmic.</text>
</comment>
<dbReference type="HAMAP" id="MF_00235">
    <property type="entry name" value="Adenylate_kinase_Adk"/>
    <property type="match status" value="1"/>
</dbReference>
<dbReference type="PROSITE" id="PS00113">
    <property type="entry name" value="ADENYLATE_KINASE"/>
    <property type="match status" value="1"/>
</dbReference>
<dbReference type="PANTHER" id="PTHR23359">
    <property type="entry name" value="NUCLEOTIDE KINASE"/>
    <property type="match status" value="1"/>
</dbReference>
<dbReference type="InterPro" id="IPR027417">
    <property type="entry name" value="P-loop_NTPase"/>
</dbReference>
<keyword evidence="1 9" id="KW-0963">Cytoplasm</keyword>
<name>A0A163CW78_PHYB8</name>
<dbReference type="InParanoid" id="A0A163CW78"/>
<protein>
    <recommendedName>
        <fullName evidence="9">Uridylate kinase</fullName>
        <shortName evidence="9">UK</shortName>
        <ecNumber evidence="9">2.7.4.14</ecNumber>
    </recommendedName>
    <alternativeName>
        <fullName evidence="9">ATP:UMP phosphotransferase</fullName>
    </alternativeName>
    <alternativeName>
        <fullName evidence="9">Deoxycytidylate kinase</fullName>
        <shortName evidence="9">CK</shortName>
        <shortName evidence="9">dCMP kinase</shortName>
    </alternativeName>
    <alternativeName>
        <fullName evidence="9">Uridine monophosphate kinase</fullName>
        <shortName evidence="9">UMP kinase</shortName>
        <shortName evidence="9">UMPK</shortName>
    </alternativeName>
</protein>
<evidence type="ECO:0000256" key="6">
    <source>
        <dbReference type="ARBA" id="ARBA00022975"/>
    </source>
</evidence>
<dbReference type="STRING" id="763407.A0A163CW78"/>
<dbReference type="NCBIfam" id="TIGR01359">
    <property type="entry name" value="UMP_CMP_kin_fam"/>
    <property type="match status" value="1"/>
</dbReference>
<feature type="binding site" evidence="9">
    <location>
        <begin position="72"/>
        <end position="74"/>
    </location>
    <ligand>
        <name>a ribonucleoside 5'-phosphate</name>
        <dbReference type="ChEBI" id="CHEBI:58043"/>
    </ligand>
</feature>
<evidence type="ECO:0000256" key="8">
    <source>
        <dbReference type="ARBA" id="ARBA00048116"/>
    </source>
</evidence>
<evidence type="ECO:0000256" key="9">
    <source>
        <dbReference type="HAMAP-Rule" id="MF_03172"/>
    </source>
</evidence>
<feature type="binding site" evidence="9">
    <location>
        <position position="141"/>
    </location>
    <ligand>
        <name>ATP</name>
        <dbReference type="ChEBI" id="CHEBI:30616"/>
    </ligand>
</feature>
<evidence type="ECO:0000313" key="10">
    <source>
        <dbReference type="EMBL" id="OAD66050.1"/>
    </source>
</evidence>
<dbReference type="FunFam" id="3.40.50.300:FF:000315">
    <property type="entry name" value="Adenylate kinase 1"/>
    <property type="match status" value="1"/>
</dbReference>
<feature type="binding site" evidence="9">
    <location>
        <position position="158"/>
    </location>
    <ligand>
        <name>a ribonucleoside 5'-phosphate</name>
        <dbReference type="ChEBI" id="CHEBI:58043"/>
    </ligand>
</feature>
<dbReference type="InterPro" id="IPR000850">
    <property type="entry name" value="Adenylat/UMP-CMP_kin"/>
</dbReference>
<gene>
    <name evidence="10" type="ORF">PHYBLDRAFT_128707</name>
</gene>
<evidence type="ECO:0000256" key="1">
    <source>
        <dbReference type="ARBA" id="ARBA00022490"/>
    </source>
</evidence>